<evidence type="ECO:0000259" key="1">
    <source>
        <dbReference type="PROSITE" id="PS50110"/>
    </source>
</evidence>
<reference evidence="2" key="1">
    <citation type="journal article" date="2015" name="Nature">
        <title>Complex archaea that bridge the gap between prokaryotes and eukaryotes.</title>
        <authorList>
            <person name="Spang A."/>
            <person name="Saw J.H."/>
            <person name="Jorgensen S.L."/>
            <person name="Zaremba-Niedzwiedzka K."/>
            <person name="Martijn J."/>
            <person name="Lind A.E."/>
            <person name="van Eijk R."/>
            <person name="Schleper C."/>
            <person name="Guy L."/>
            <person name="Ettema T.J."/>
        </authorList>
    </citation>
    <scope>NUCLEOTIDE SEQUENCE</scope>
</reference>
<protein>
    <recommendedName>
        <fullName evidence="1">Response regulatory domain-containing protein</fullName>
    </recommendedName>
</protein>
<dbReference type="InterPro" id="IPR011006">
    <property type="entry name" value="CheY-like_superfamily"/>
</dbReference>
<dbReference type="Gene3D" id="3.40.50.2300">
    <property type="match status" value="1"/>
</dbReference>
<dbReference type="InterPro" id="IPR052893">
    <property type="entry name" value="TCS_response_regulator"/>
</dbReference>
<dbReference type="SUPFAM" id="SSF52172">
    <property type="entry name" value="CheY-like"/>
    <property type="match status" value="1"/>
</dbReference>
<dbReference type="AlphaFoldDB" id="A0A0F9J4U5"/>
<dbReference type="GO" id="GO:0000160">
    <property type="term" value="P:phosphorelay signal transduction system"/>
    <property type="evidence" value="ECO:0007669"/>
    <property type="project" value="InterPro"/>
</dbReference>
<dbReference type="SMART" id="SM00448">
    <property type="entry name" value="REC"/>
    <property type="match status" value="1"/>
</dbReference>
<dbReference type="PROSITE" id="PS50110">
    <property type="entry name" value="RESPONSE_REGULATORY"/>
    <property type="match status" value="1"/>
</dbReference>
<organism evidence="2">
    <name type="scientific">marine sediment metagenome</name>
    <dbReference type="NCBI Taxonomy" id="412755"/>
    <lineage>
        <taxon>unclassified sequences</taxon>
        <taxon>metagenomes</taxon>
        <taxon>ecological metagenomes</taxon>
    </lineage>
</organism>
<name>A0A0F9J4U5_9ZZZZ</name>
<feature type="domain" description="Response regulatory" evidence="1">
    <location>
        <begin position="4"/>
        <end position="128"/>
    </location>
</feature>
<dbReference type="Pfam" id="PF00072">
    <property type="entry name" value="Response_reg"/>
    <property type="match status" value="1"/>
</dbReference>
<proteinExistence type="predicted"/>
<gene>
    <name evidence="2" type="ORF">LCGC14_1500210</name>
</gene>
<accession>A0A0F9J4U5</accession>
<dbReference type="InterPro" id="IPR001789">
    <property type="entry name" value="Sig_transdc_resp-reg_receiver"/>
</dbReference>
<dbReference type="PANTHER" id="PTHR44520">
    <property type="entry name" value="RESPONSE REGULATOR RCP1-RELATED"/>
    <property type="match status" value="1"/>
</dbReference>
<evidence type="ECO:0000313" key="2">
    <source>
        <dbReference type="EMBL" id="KKM64558.1"/>
    </source>
</evidence>
<dbReference type="EMBL" id="LAZR01010878">
    <property type="protein sequence ID" value="KKM64558.1"/>
    <property type="molecule type" value="Genomic_DNA"/>
</dbReference>
<sequence length="132" mass="15378">MYSKIYLIDDVELVNLMYQVLLRRLGLEDKVISFTNPEKALDHLRFQETNSEPILILLDINMPEMTGFEFLEFMLLEKFPTNIDVVIVTSSINEEDRKLAKTFPQFVKDFISKPLKSEKLKAIVQPPMKIAL</sequence>
<comment type="caution">
    <text evidence="2">The sequence shown here is derived from an EMBL/GenBank/DDBJ whole genome shotgun (WGS) entry which is preliminary data.</text>
</comment>
<dbReference type="PANTHER" id="PTHR44520:SF2">
    <property type="entry name" value="RESPONSE REGULATOR RCP1"/>
    <property type="match status" value="1"/>
</dbReference>